<dbReference type="Proteomes" id="UP000264006">
    <property type="component" value="Chromosome"/>
</dbReference>
<comment type="similarity">
    <text evidence="1">Belongs to the bacterial ring-hydroxylating dioxygenase beta subunit family.</text>
</comment>
<dbReference type="PANTHER" id="PTHR41534">
    <property type="entry name" value="BLR3401 PROTEIN"/>
    <property type="match status" value="1"/>
</dbReference>
<evidence type="ECO:0000256" key="1">
    <source>
        <dbReference type="ARBA" id="ARBA00009570"/>
    </source>
</evidence>
<dbReference type="AlphaFoldDB" id="A0A346XWU3"/>
<accession>A0A346XWU3</accession>
<dbReference type="InterPro" id="IPR000391">
    <property type="entry name" value="Rng_hydr_dOase-bsu"/>
</dbReference>
<dbReference type="Pfam" id="PF00866">
    <property type="entry name" value="Ring_hydroxyl_B"/>
    <property type="match status" value="1"/>
</dbReference>
<organism evidence="3 4">
    <name type="scientific">Euzebya pacifica</name>
    <dbReference type="NCBI Taxonomy" id="1608957"/>
    <lineage>
        <taxon>Bacteria</taxon>
        <taxon>Bacillati</taxon>
        <taxon>Actinomycetota</taxon>
        <taxon>Nitriliruptoria</taxon>
        <taxon>Euzebyales</taxon>
    </lineage>
</organism>
<dbReference type="KEGG" id="euz:DVS28_a2005"/>
<name>A0A346XWU3_9ACTN</name>
<protein>
    <submittedName>
        <fullName evidence="3">Aromatic-ring-hydroxylating dioxygenase, beta subunit</fullName>
    </submittedName>
</protein>
<dbReference type="GO" id="GO:0019380">
    <property type="term" value="P:3-phenylpropionate catabolic process"/>
    <property type="evidence" value="ECO:0007669"/>
    <property type="project" value="TreeGrafter"/>
</dbReference>
<proteinExistence type="inferred from homology"/>
<dbReference type="InterPro" id="IPR032710">
    <property type="entry name" value="NTF2-like_dom_sf"/>
</dbReference>
<reference evidence="3 4" key="1">
    <citation type="submission" date="2018-09" db="EMBL/GenBank/DDBJ databases">
        <title>Complete genome sequence of Euzebya sp. DY32-46 isolated from seawater of Pacific Ocean.</title>
        <authorList>
            <person name="Xu L."/>
            <person name="Wu Y.-H."/>
            <person name="Xu X.-W."/>
        </authorList>
    </citation>
    <scope>NUCLEOTIDE SEQUENCE [LARGE SCALE GENOMIC DNA]</scope>
    <source>
        <strain evidence="3 4">DY32-46</strain>
    </source>
</reference>
<keyword evidence="4" id="KW-1185">Reference proteome</keyword>
<keyword evidence="3" id="KW-0223">Dioxygenase</keyword>
<dbReference type="EMBL" id="CP031165">
    <property type="protein sequence ID" value="AXV06690.1"/>
    <property type="molecule type" value="Genomic_DNA"/>
</dbReference>
<dbReference type="GO" id="GO:0051213">
    <property type="term" value="F:dioxygenase activity"/>
    <property type="evidence" value="ECO:0007669"/>
    <property type="project" value="UniProtKB-KW"/>
</dbReference>
<evidence type="ECO:0000313" key="3">
    <source>
        <dbReference type="EMBL" id="AXV06690.1"/>
    </source>
</evidence>
<dbReference type="CDD" id="cd00667">
    <property type="entry name" value="ring_hydroxylating_dioxygenases_beta"/>
    <property type="match status" value="1"/>
</dbReference>
<dbReference type="SUPFAM" id="SSF54427">
    <property type="entry name" value="NTF2-like"/>
    <property type="match status" value="1"/>
</dbReference>
<sequence length="151" mass="17466">MAVHDFLNHEAELLDAHEYRSWLEMWEDDGIYWVPASDRSADDPDSAINIIYDNRRRIERRVAQLETGLRHAQIPASRLVRTIGTISATASDEGVDVRMAFVLVESRREQHVWSGRVEYALRARDEGFGIRQKKVLLVDPRKPLRTLAFLP</sequence>
<dbReference type="PANTHER" id="PTHR41534:SF2">
    <property type="entry name" value="3-PHENYLPROPIONATE_CINNAMIC ACID DIOXYGENASE SUBUNIT BETA"/>
    <property type="match status" value="1"/>
</dbReference>
<gene>
    <name evidence="3" type="ORF">DVS28_a2005</name>
</gene>
<evidence type="ECO:0000256" key="2">
    <source>
        <dbReference type="ARBA" id="ARBA00023002"/>
    </source>
</evidence>
<evidence type="ECO:0000313" key="4">
    <source>
        <dbReference type="Proteomes" id="UP000264006"/>
    </source>
</evidence>
<dbReference type="Gene3D" id="3.10.450.50">
    <property type="match status" value="1"/>
</dbReference>
<keyword evidence="2" id="KW-0560">Oxidoreductase</keyword>